<dbReference type="Pfam" id="PF14255">
    <property type="entry name" value="Zn_ribbon_21"/>
    <property type="match status" value="1"/>
</dbReference>
<dbReference type="AlphaFoldDB" id="A0A3B1CXY5"/>
<protein>
    <recommendedName>
        <fullName evidence="2">CPXCG motif-containing cysteine-rich protein</fullName>
    </recommendedName>
</protein>
<dbReference type="InterPro" id="IPR025990">
    <property type="entry name" value="zinc_ribbon_bacterial"/>
</dbReference>
<name>A0A3B1CXY5_9ZZZZ</name>
<proteinExistence type="predicted"/>
<evidence type="ECO:0000313" key="1">
    <source>
        <dbReference type="EMBL" id="VAX28724.1"/>
    </source>
</evidence>
<sequence length="61" mass="7111">MLETEQFFPCPYCGETISMLLDLSIATQTYTEDCEVCCRPIEIGYTVHHGEIETFWTQRTE</sequence>
<gene>
    <name evidence="1" type="ORF">MNBD_NITROSPINAE05-680</name>
</gene>
<accession>A0A3B1CXY5</accession>
<dbReference type="SUPFAM" id="SSF57783">
    <property type="entry name" value="Zinc beta-ribbon"/>
    <property type="match status" value="1"/>
</dbReference>
<reference evidence="1" key="1">
    <citation type="submission" date="2018-06" db="EMBL/GenBank/DDBJ databases">
        <authorList>
            <person name="Zhirakovskaya E."/>
        </authorList>
    </citation>
    <scope>NUCLEOTIDE SEQUENCE</scope>
</reference>
<evidence type="ECO:0008006" key="2">
    <source>
        <dbReference type="Google" id="ProtNLM"/>
    </source>
</evidence>
<dbReference type="EMBL" id="UOGG01000066">
    <property type="protein sequence ID" value="VAX28724.1"/>
    <property type="molecule type" value="Genomic_DNA"/>
</dbReference>
<organism evidence="1">
    <name type="scientific">hydrothermal vent metagenome</name>
    <dbReference type="NCBI Taxonomy" id="652676"/>
    <lineage>
        <taxon>unclassified sequences</taxon>
        <taxon>metagenomes</taxon>
        <taxon>ecological metagenomes</taxon>
    </lineage>
</organism>